<keyword evidence="10" id="KW-1185">Reference proteome</keyword>
<dbReference type="InterPro" id="IPR003423">
    <property type="entry name" value="OMP_efflux"/>
</dbReference>
<dbReference type="Pfam" id="PF02321">
    <property type="entry name" value="OEP"/>
    <property type="match status" value="2"/>
</dbReference>
<dbReference type="Gene3D" id="1.20.1600.10">
    <property type="entry name" value="Outer membrane efflux proteins (OEP)"/>
    <property type="match status" value="1"/>
</dbReference>
<dbReference type="Proteomes" id="UP000664628">
    <property type="component" value="Unassembled WGS sequence"/>
</dbReference>
<evidence type="ECO:0000256" key="1">
    <source>
        <dbReference type="ARBA" id="ARBA00004442"/>
    </source>
</evidence>
<evidence type="ECO:0000256" key="5">
    <source>
        <dbReference type="ARBA" id="ARBA00022692"/>
    </source>
</evidence>
<dbReference type="EMBL" id="JAFMYW010000005">
    <property type="protein sequence ID" value="MBO0950404.1"/>
    <property type="molecule type" value="Genomic_DNA"/>
</dbReference>
<evidence type="ECO:0000256" key="3">
    <source>
        <dbReference type="ARBA" id="ARBA00022448"/>
    </source>
</evidence>
<evidence type="ECO:0000313" key="10">
    <source>
        <dbReference type="Proteomes" id="UP000664628"/>
    </source>
</evidence>
<sequence length="487" mass="55753">MSLFLTLIFLTNVPSFAQQTALKLTLEEVVNLAREQSIAGKQAATLKKTNYWKYRSFLADFKPQLSLDGSLPSFTRSFIQVQQPDGTIAFQPVSLNNSLLNLSLSQNIPQTGGSIYVQQQLQRFDNFLNRSTLYNGIPFAFGISQPLFRFNQMKWDRRIEPLRYAESNQQYIEAMEQVALDATGLYFDLLVAQVNLQIAETNRANNDTLYTIAKHKLEIGKISRNDLLQLQLSVLNARKDLASARQSAEVASLKLRSYINTQTTTTGQVRSFELVIPDQVRSFEVDLQQALTEAFANRSDAIGFQRRRLEADRDVEKARKENGINATLNADFGLTNRGSRPIDVYIQPQDRQSVILQFTVPIMTWGRAQARTETARANQQLVVQTLEQARRTFEQQIYTQVTLLDMLRQQVKLTTEADQIAQVRYQIAQERFRLSDLTVTDLGIATQDKDRARRDAILALRDYWQSYYTLRLLTLYDFDTNQKLQGA</sequence>
<keyword evidence="7" id="KW-0998">Cell outer membrane</keyword>
<name>A0ABS3JK74_9BACT</name>
<dbReference type="SUPFAM" id="SSF56954">
    <property type="entry name" value="Outer membrane efflux proteins (OEP)"/>
    <property type="match status" value="1"/>
</dbReference>
<accession>A0ABS3JK74</accession>
<evidence type="ECO:0000256" key="7">
    <source>
        <dbReference type="ARBA" id="ARBA00023237"/>
    </source>
</evidence>
<evidence type="ECO:0000256" key="6">
    <source>
        <dbReference type="ARBA" id="ARBA00023136"/>
    </source>
</evidence>
<dbReference type="InterPro" id="IPR051906">
    <property type="entry name" value="TolC-like"/>
</dbReference>
<keyword evidence="3" id="KW-0813">Transport</keyword>
<keyword evidence="8" id="KW-0732">Signal</keyword>
<keyword evidence="4" id="KW-1134">Transmembrane beta strand</keyword>
<evidence type="ECO:0000256" key="8">
    <source>
        <dbReference type="SAM" id="SignalP"/>
    </source>
</evidence>
<gene>
    <name evidence="9" type="ORF">J2I46_17545</name>
</gene>
<protein>
    <submittedName>
        <fullName evidence="9">TolC family protein</fullName>
    </submittedName>
</protein>
<proteinExistence type="inferred from homology"/>
<reference evidence="9 10" key="1">
    <citation type="submission" date="2021-03" db="EMBL/GenBank/DDBJ databases">
        <title>Fibrella sp. HMF5405 genome sequencing and assembly.</title>
        <authorList>
            <person name="Kang H."/>
            <person name="Kim H."/>
            <person name="Bae S."/>
            <person name="Joh K."/>
        </authorList>
    </citation>
    <scope>NUCLEOTIDE SEQUENCE [LARGE SCALE GENOMIC DNA]</scope>
    <source>
        <strain evidence="9 10">HMF5405</strain>
    </source>
</reference>
<keyword evidence="5" id="KW-0812">Transmembrane</keyword>
<keyword evidence="6" id="KW-0472">Membrane</keyword>
<comment type="subcellular location">
    <subcellularLocation>
        <location evidence="1">Cell outer membrane</location>
    </subcellularLocation>
</comment>
<organism evidence="9 10">
    <name type="scientific">Fibrella forsythiae</name>
    <dbReference type="NCBI Taxonomy" id="2817061"/>
    <lineage>
        <taxon>Bacteria</taxon>
        <taxon>Pseudomonadati</taxon>
        <taxon>Bacteroidota</taxon>
        <taxon>Cytophagia</taxon>
        <taxon>Cytophagales</taxon>
        <taxon>Spirosomataceae</taxon>
        <taxon>Fibrella</taxon>
    </lineage>
</organism>
<evidence type="ECO:0000256" key="4">
    <source>
        <dbReference type="ARBA" id="ARBA00022452"/>
    </source>
</evidence>
<feature type="chain" id="PRO_5045284270" evidence="8">
    <location>
        <begin position="18"/>
        <end position="487"/>
    </location>
</feature>
<evidence type="ECO:0000313" key="9">
    <source>
        <dbReference type="EMBL" id="MBO0950404.1"/>
    </source>
</evidence>
<evidence type="ECO:0000256" key="2">
    <source>
        <dbReference type="ARBA" id="ARBA00007613"/>
    </source>
</evidence>
<comment type="caution">
    <text evidence="9">The sequence shown here is derived from an EMBL/GenBank/DDBJ whole genome shotgun (WGS) entry which is preliminary data.</text>
</comment>
<dbReference type="PANTHER" id="PTHR30026">
    <property type="entry name" value="OUTER MEMBRANE PROTEIN TOLC"/>
    <property type="match status" value="1"/>
</dbReference>
<comment type="similarity">
    <text evidence="2">Belongs to the outer membrane factor (OMF) (TC 1.B.17) family.</text>
</comment>
<feature type="signal peptide" evidence="8">
    <location>
        <begin position="1"/>
        <end position="17"/>
    </location>
</feature>
<dbReference type="PANTHER" id="PTHR30026:SF20">
    <property type="entry name" value="OUTER MEMBRANE PROTEIN TOLC"/>
    <property type="match status" value="1"/>
</dbReference>